<protein>
    <submittedName>
        <fullName evidence="2">Putative small multi-drug export protein</fullName>
    </submittedName>
</protein>
<evidence type="ECO:0000313" key="2">
    <source>
        <dbReference type="EMBL" id="TCT23406.1"/>
    </source>
</evidence>
<gene>
    <name evidence="2" type="ORF">EDD68_107120</name>
</gene>
<feature type="transmembrane region" description="Helical" evidence="1">
    <location>
        <begin position="122"/>
        <end position="144"/>
    </location>
</feature>
<proteinExistence type="predicted"/>
<dbReference type="InterPro" id="IPR009577">
    <property type="entry name" value="Sm_multidrug_ex"/>
</dbReference>
<keyword evidence="1" id="KW-0472">Membrane</keyword>
<reference evidence="2 3" key="1">
    <citation type="submission" date="2019-03" db="EMBL/GenBank/DDBJ databases">
        <title>Genomic Encyclopedia of Type Strains, Phase IV (KMG-IV): sequencing the most valuable type-strain genomes for metagenomic binning, comparative biology and taxonomic classification.</title>
        <authorList>
            <person name="Goeker M."/>
        </authorList>
    </citation>
    <scope>NUCLEOTIDE SEQUENCE [LARGE SCALE GENOMIC DNA]</scope>
    <source>
        <strain evidence="2 3">DSM 25894</strain>
    </source>
</reference>
<dbReference type="OrthoDB" id="6400183at2"/>
<evidence type="ECO:0000256" key="1">
    <source>
        <dbReference type="SAM" id="Phobius"/>
    </source>
</evidence>
<feature type="transmembrane region" description="Helical" evidence="1">
    <location>
        <begin position="89"/>
        <end position="110"/>
    </location>
</feature>
<sequence length="159" mass="17578">MKLILGYVSVFLLAAVPFFEAYGVIPIAAIAGLPVVLVTLLGLAGNLLTVFLLLAFIDQFQNWRRSRKQSKDLNESKRSKRAQKIWRKYGLPGLALLGPLVVGSHLTALASMSFGGAKKKTFVWITASITLWSITFTVLLYNGVDFLGLKDRGIINYFQ</sequence>
<comment type="caution">
    <text evidence="2">The sequence shown here is derived from an EMBL/GenBank/DDBJ whole genome shotgun (WGS) entry which is preliminary data.</text>
</comment>
<evidence type="ECO:0000313" key="3">
    <source>
        <dbReference type="Proteomes" id="UP000294650"/>
    </source>
</evidence>
<dbReference type="AlphaFoldDB" id="A0A4R3N5P3"/>
<accession>A0A4R3N5P3</accession>
<keyword evidence="1" id="KW-1133">Transmembrane helix</keyword>
<dbReference type="Pfam" id="PF06695">
    <property type="entry name" value="Sm_multidrug_ex"/>
    <property type="match status" value="1"/>
</dbReference>
<keyword evidence="1" id="KW-0812">Transmembrane</keyword>
<organism evidence="2 3">
    <name type="scientific">Melghiribacillus thermohalophilus</name>
    <dbReference type="NCBI Taxonomy" id="1324956"/>
    <lineage>
        <taxon>Bacteria</taxon>
        <taxon>Bacillati</taxon>
        <taxon>Bacillota</taxon>
        <taxon>Bacilli</taxon>
        <taxon>Bacillales</taxon>
        <taxon>Bacillaceae</taxon>
        <taxon>Melghiribacillus</taxon>
    </lineage>
</organism>
<keyword evidence="3" id="KW-1185">Reference proteome</keyword>
<dbReference type="Proteomes" id="UP000294650">
    <property type="component" value="Unassembled WGS sequence"/>
</dbReference>
<dbReference type="EMBL" id="SMAN01000007">
    <property type="protein sequence ID" value="TCT23406.1"/>
    <property type="molecule type" value="Genomic_DNA"/>
</dbReference>
<feature type="transmembrane region" description="Helical" evidence="1">
    <location>
        <begin position="31"/>
        <end position="57"/>
    </location>
</feature>
<name>A0A4R3N5P3_9BACI</name>
<dbReference type="RefSeq" id="WP_132371573.1">
    <property type="nucleotide sequence ID" value="NZ_SMAN01000007.1"/>
</dbReference>